<dbReference type="EMBL" id="JBHFFA010000008">
    <property type="protein sequence ID" value="KAL2607690.1"/>
    <property type="molecule type" value="Genomic_DNA"/>
</dbReference>
<dbReference type="AlphaFoldDB" id="A0ABD1XFY8"/>
<name>A0ABD1XFY8_9MARC</name>
<gene>
    <name evidence="1" type="ORF">R1flu_026263</name>
</gene>
<comment type="caution">
    <text evidence="1">The sequence shown here is derived from an EMBL/GenBank/DDBJ whole genome shotgun (WGS) entry which is preliminary data.</text>
</comment>
<organism evidence="1 2">
    <name type="scientific">Riccia fluitans</name>
    <dbReference type="NCBI Taxonomy" id="41844"/>
    <lineage>
        <taxon>Eukaryota</taxon>
        <taxon>Viridiplantae</taxon>
        <taxon>Streptophyta</taxon>
        <taxon>Embryophyta</taxon>
        <taxon>Marchantiophyta</taxon>
        <taxon>Marchantiopsida</taxon>
        <taxon>Marchantiidae</taxon>
        <taxon>Marchantiales</taxon>
        <taxon>Ricciaceae</taxon>
        <taxon>Riccia</taxon>
    </lineage>
</organism>
<sequence length="172" mass="19892">MIFLNDIEKGEDDLSKDVEDMPLRHRYATGATMDREDTLQPIHMDEIGDDDTLDTSLLRLILNQPYNILRDHSLAKLYKHYCTSKRTYPNEKQHKKEWKDDAEVEVLDRNMKHEGKIDTLLGMNIADLLASSSPKAPIMLVETAIRRILRQLKDINYKSQLDLEPADDDVIG</sequence>
<keyword evidence="2" id="KW-1185">Reference proteome</keyword>
<accession>A0ABD1XFY8</accession>
<protein>
    <submittedName>
        <fullName evidence="1">Uncharacterized protein</fullName>
    </submittedName>
</protein>
<dbReference type="Proteomes" id="UP001605036">
    <property type="component" value="Unassembled WGS sequence"/>
</dbReference>
<proteinExistence type="predicted"/>
<evidence type="ECO:0000313" key="2">
    <source>
        <dbReference type="Proteomes" id="UP001605036"/>
    </source>
</evidence>
<evidence type="ECO:0000313" key="1">
    <source>
        <dbReference type="EMBL" id="KAL2607690.1"/>
    </source>
</evidence>
<reference evidence="1 2" key="1">
    <citation type="submission" date="2024-09" db="EMBL/GenBank/DDBJ databases">
        <title>Chromosome-scale assembly of Riccia fluitans.</title>
        <authorList>
            <person name="Paukszto L."/>
            <person name="Sawicki J."/>
            <person name="Karawczyk K."/>
            <person name="Piernik-Szablinska J."/>
            <person name="Szczecinska M."/>
            <person name="Mazdziarz M."/>
        </authorList>
    </citation>
    <scope>NUCLEOTIDE SEQUENCE [LARGE SCALE GENOMIC DNA]</scope>
    <source>
        <strain evidence="1">Rf_01</strain>
        <tissue evidence="1">Aerial parts of the thallus</tissue>
    </source>
</reference>